<accession>A0ABS9ML29</accession>
<feature type="region of interest" description="Disordered" evidence="1">
    <location>
        <begin position="315"/>
        <end position="390"/>
    </location>
</feature>
<feature type="compositionally biased region" description="Low complexity" evidence="1">
    <location>
        <begin position="61"/>
        <end position="78"/>
    </location>
</feature>
<feature type="transmembrane region" description="Helical" evidence="2">
    <location>
        <begin position="252"/>
        <end position="273"/>
    </location>
</feature>
<protein>
    <recommendedName>
        <fullName evidence="6">DUF4366 domain-containing protein</fullName>
    </recommendedName>
</protein>
<organism evidence="4 5">
    <name type="scientific">Anaeromassilibacillus senegalensis</name>
    <dbReference type="NCBI Taxonomy" id="1673717"/>
    <lineage>
        <taxon>Bacteria</taxon>
        <taxon>Bacillati</taxon>
        <taxon>Bacillota</taxon>
        <taxon>Clostridia</taxon>
        <taxon>Eubacteriales</taxon>
        <taxon>Acutalibacteraceae</taxon>
        <taxon>Anaeromassilibacillus</taxon>
    </lineage>
</organism>
<proteinExistence type="predicted"/>
<gene>
    <name evidence="4" type="ORF">L0P57_09480</name>
</gene>
<evidence type="ECO:0000256" key="2">
    <source>
        <dbReference type="SAM" id="Phobius"/>
    </source>
</evidence>
<feature type="region of interest" description="Disordered" evidence="1">
    <location>
        <begin position="33"/>
        <end position="182"/>
    </location>
</feature>
<evidence type="ECO:0008006" key="6">
    <source>
        <dbReference type="Google" id="ProtNLM"/>
    </source>
</evidence>
<evidence type="ECO:0000313" key="5">
    <source>
        <dbReference type="Proteomes" id="UP001298681"/>
    </source>
</evidence>
<dbReference type="RefSeq" id="WP_237966896.1">
    <property type="nucleotide sequence ID" value="NZ_JAKNHQ010000012.1"/>
</dbReference>
<feature type="signal peptide" evidence="3">
    <location>
        <begin position="1"/>
        <end position="28"/>
    </location>
</feature>
<sequence length="422" mass="45160">MKRSKCNRLLHRAALLFTVLVFAASTFAASASATEITPVPDPTTPVESTADPGVPGDSTVNPIIPNTDPNTPADPTVPSGTDPNAETPVDPNNPTTPTDPGISPPFDPNAPVTSPGAETPPTTEPPTDPNAPVNPDGTTPSDGTESLPEGTESSDTEASEPVEEEPVEEEPYQPPVSQRPSVIVDTDNEEINENASRAAEATDDPDLLSSQDWSELLTSGEVSQSPDAKPFENIQQQENQSGSNTSQGSFSWILPVGILLIVLGLGGIAFFVYAQFFAPRRRAAFDDTGEIQEFTDISSDSSGVQQREDYLFGGESEPEDLAEPEEEEQIPTEEPQDEAVTEEGAPPVGALTEEAPIQKNVEIAEPEVRFIPDAKPGEMPREESKDAAANPYGFKVEIMKDQKDENGNFDWDAFFDNGPNDK</sequence>
<keyword evidence="2" id="KW-0812">Transmembrane</keyword>
<keyword evidence="2" id="KW-0472">Membrane</keyword>
<name>A0ABS9ML29_9FIRM</name>
<evidence type="ECO:0000256" key="3">
    <source>
        <dbReference type="SAM" id="SignalP"/>
    </source>
</evidence>
<feature type="compositionally biased region" description="Acidic residues" evidence="1">
    <location>
        <begin position="316"/>
        <end position="341"/>
    </location>
</feature>
<keyword evidence="2" id="KW-1133">Transmembrane helix</keyword>
<dbReference type="EMBL" id="JAKNHQ010000012">
    <property type="protein sequence ID" value="MCG4611159.1"/>
    <property type="molecule type" value="Genomic_DNA"/>
</dbReference>
<dbReference type="Proteomes" id="UP001298681">
    <property type="component" value="Unassembled WGS sequence"/>
</dbReference>
<feature type="compositionally biased region" description="Low complexity" evidence="1">
    <location>
        <begin position="87"/>
        <end position="100"/>
    </location>
</feature>
<evidence type="ECO:0000256" key="1">
    <source>
        <dbReference type="SAM" id="MobiDB-lite"/>
    </source>
</evidence>
<feature type="chain" id="PRO_5046505493" description="DUF4366 domain-containing protein" evidence="3">
    <location>
        <begin position="29"/>
        <end position="422"/>
    </location>
</feature>
<keyword evidence="3" id="KW-0732">Signal</keyword>
<reference evidence="4 5" key="1">
    <citation type="submission" date="2022-01" db="EMBL/GenBank/DDBJ databases">
        <title>Collection of gut derived symbiotic bacterial strains cultured from healthy donors.</title>
        <authorList>
            <person name="Lin H."/>
            <person name="Kohout C."/>
            <person name="Waligurski E."/>
            <person name="Pamer E.G."/>
        </authorList>
    </citation>
    <scope>NUCLEOTIDE SEQUENCE [LARGE SCALE GENOMIC DNA]</scope>
    <source>
        <strain evidence="4 5">DFI.7.58</strain>
    </source>
</reference>
<keyword evidence="5" id="KW-1185">Reference proteome</keyword>
<comment type="caution">
    <text evidence="4">The sequence shown here is derived from an EMBL/GenBank/DDBJ whole genome shotgun (WGS) entry which is preliminary data.</text>
</comment>
<evidence type="ECO:0000313" key="4">
    <source>
        <dbReference type="EMBL" id="MCG4611159.1"/>
    </source>
</evidence>
<feature type="compositionally biased region" description="Acidic residues" evidence="1">
    <location>
        <begin position="152"/>
        <end position="171"/>
    </location>
</feature>
<feature type="compositionally biased region" description="Basic and acidic residues" evidence="1">
    <location>
        <begin position="366"/>
        <end position="386"/>
    </location>
</feature>